<feature type="transmembrane region" description="Helical" evidence="1">
    <location>
        <begin position="149"/>
        <end position="171"/>
    </location>
</feature>
<organism evidence="2 3">
    <name type="scientific">Desulfuromonas versatilis</name>
    <dbReference type="NCBI Taxonomy" id="2802975"/>
    <lineage>
        <taxon>Bacteria</taxon>
        <taxon>Pseudomonadati</taxon>
        <taxon>Thermodesulfobacteriota</taxon>
        <taxon>Desulfuromonadia</taxon>
        <taxon>Desulfuromonadales</taxon>
        <taxon>Desulfuromonadaceae</taxon>
        <taxon>Desulfuromonas</taxon>
    </lineage>
</organism>
<keyword evidence="1" id="KW-1133">Transmembrane helix</keyword>
<protein>
    <submittedName>
        <fullName evidence="2">Uncharacterized protein</fullName>
    </submittedName>
</protein>
<proteinExistence type="predicted"/>
<dbReference type="RefSeq" id="WP_221249448.1">
    <property type="nucleotide sequence ID" value="NZ_AP024355.1"/>
</dbReference>
<dbReference type="EMBL" id="AP024355">
    <property type="protein sequence ID" value="BCR06067.1"/>
    <property type="molecule type" value="Genomic_DNA"/>
</dbReference>
<feature type="transmembrane region" description="Helical" evidence="1">
    <location>
        <begin position="52"/>
        <end position="72"/>
    </location>
</feature>
<name>A0ABN6E1L9_9BACT</name>
<gene>
    <name evidence="2" type="ORF">DESUT3_31360</name>
</gene>
<feature type="transmembrane region" description="Helical" evidence="1">
    <location>
        <begin position="92"/>
        <end position="114"/>
    </location>
</feature>
<feature type="transmembrane region" description="Helical" evidence="1">
    <location>
        <begin position="126"/>
        <end position="143"/>
    </location>
</feature>
<keyword evidence="3" id="KW-1185">Reference proteome</keyword>
<dbReference type="Proteomes" id="UP001319827">
    <property type="component" value="Chromosome"/>
</dbReference>
<evidence type="ECO:0000256" key="1">
    <source>
        <dbReference type="SAM" id="Phobius"/>
    </source>
</evidence>
<evidence type="ECO:0000313" key="3">
    <source>
        <dbReference type="Proteomes" id="UP001319827"/>
    </source>
</evidence>
<evidence type="ECO:0000313" key="2">
    <source>
        <dbReference type="EMBL" id="BCR06067.1"/>
    </source>
</evidence>
<sequence length="180" mass="19156">MKITDAERQRLREFAEFVDADPVAPTQRIDEAVRRMVVKDLRPALWKSFGKLTLVEAAAGLATLSVCPQFGLGFGGHNELLHGLHAAIPTGVFYLLCGVLFVILGAVLGGLVLTRQEIGAIGRLRHLFFTAYSLLAYVALVFLGPEAFAAGSLAWILGAILGNVGGFGAVIRLRGALGRG</sequence>
<reference evidence="2 3" key="2">
    <citation type="journal article" date="2021" name="Int. J. Syst. Evol. Microbiol.">
        <title>Isolation and Polyphasic Characterization of Desulfuromonas versatilis sp. Nov., an Electrogenic Bacteria Capable of Versatile Metabolism Isolated from a Graphene Oxide-Reducing Enrichment Culture.</title>
        <authorList>
            <person name="Xie L."/>
            <person name="Yoshida N."/>
            <person name="Ishii S."/>
            <person name="Meng L."/>
        </authorList>
    </citation>
    <scope>NUCLEOTIDE SEQUENCE [LARGE SCALE GENOMIC DNA]</scope>
    <source>
        <strain evidence="2 3">NIT-T3</strain>
    </source>
</reference>
<accession>A0ABN6E1L9</accession>
<reference evidence="2 3" key="1">
    <citation type="journal article" date="2016" name="C (Basel)">
        <title>Selective Growth of and Electricity Production by Marine Exoelectrogenic Bacteria in Self-Aggregated Hydrogel of Microbially Reduced Graphene Oxide.</title>
        <authorList>
            <person name="Yoshida N."/>
            <person name="Goto Y."/>
            <person name="Miyata Y."/>
        </authorList>
    </citation>
    <scope>NUCLEOTIDE SEQUENCE [LARGE SCALE GENOMIC DNA]</scope>
    <source>
        <strain evidence="2 3">NIT-T3</strain>
    </source>
</reference>
<keyword evidence="1" id="KW-0472">Membrane</keyword>
<keyword evidence="1" id="KW-0812">Transmembrane</keyword>